<organism evidence="2 3">
    <name type="scientific">Microvirga makkahensis</name>
    <dbReference type="NCBI Taxonomy" id="1128670"/>
    <lineage>
        <taxon>Bacteria</taxon>
        <taxon>Pseudomonadati</taxon>
        <taxon>Pseudomonadota</taxon>
        <taxon>Alphaproteobacteria</taxon>
        <taxon>Hyphomicrobiales</taxon>
        <taxon>Methylobacteriaceae</taxon>
        <taxon>Microvirga</taxon>
    </lineage>
</organism>
<comment type="caution">
    <text evidence="2">The sequence shown here is derived from an EMBL/GenBank/DDBJ whole genome shotgun (WGS) entry which is preliminary data.</text>
</comment>
<keyword evidence="3" id="KW-1185">Reference proteome</keyword>
<evidence type="ECO:0000256" key="1">
    <source>
        <dbReference type="SAM" id="MobiDB-lite"/>
    </source>
</evidence>
<reference evidence="2 3" key="2">
    <citation type="submission" date="2020-01" db="EMBL/GenBank/DDBJ databases">
        <title>Microvirga sp. nov., an arsenate reduction bacterium isolated from Tibet hotspring sediments.</title>
        <authorList>
            <person name="Xian W.-D."/>
            <person name="Li W.-J."/>
        </authorList>
    </citation>
    <scope>NUCLEOTIDE SEQUENCE [LARGE SCALE GENOMIC DNA]</scope>
    <source>
        <strain evidence="2 3">KCTC 23863</strain>
    </source>
</reference>
<dbReference type="RefSeq" id="WP_160888368.1">
    <property type="nucleotide sequence ID" value="NZ_WURB01000041.1"/>
</dbReference>
<dbReference type="EMBL" id="WURB01000041">
    <property type="protein sequence ID" value="MXQ14649.1"/>
    <property type="molecule type" value="Genomic_DNA"/>
</dbReference>
<feature type="region of interest" description="Disordered" evidence="1">
    <location>
        <begin position="92"/>
        <end position="118"/>
    </location>
</feature>
<evidence type="ECO:0000313" key="2">
    <source>
        <dbReference type="EMBL" id="MXQ14649.1"/>
    </source>
</evidence>
<dbReference type="OrthoDB" id="8019566at2"/>
<gene>
    <name evidence="2" type="ORF">GR328_25010</name>
</gene>
<proteinExistence type="predicted"/>
<reference evidence="2 3" key="1">
    <citation type="submission" date="2019-12" db="EMBL/GenBank/DDBJ databases">
        <authorList>
            <person name="Yuan C.-G."/>
        </authorList>
    </citation>
    <scope>NUCLEOTIDE SEQUENCE [LARGE SCALE GENOMIC DNA]</scope>
    <source>
        <strain evidence="2 3">KCTC 23863</strain>
    </source>
</reference>
<accession>A0A7X3MWU1</accession>
<name>A0A7X3MWU1_9HYPH</name>
<dbReference type="AlphaFoldDB" id="A0A7X3MWU1"/>
<evidence type="ECO:0000313" key="3">
    <source>
        <dbReference type="Proteomes" id="UP000436483"/>
    </source>
</evidence>
<protein>
    <submittedName>
        <fullName evidence="2">Uncharacterized protein</fullName>
    </submittedName>
</protein>
<dbReference type="Proteomes" id="UP000436483">
    <property type="component" value="Unassembled WGS sequence"/>
</dbReference>
<sequence>MSETPPVKVVVGDKVRVHFHPPAPVKSFVEGAISRIDETVPHGPLIVVDVTHQVILGREAPIRLGHQDYILYERWNDFPEQIEVLPTTDQEVSGELTSGPFARSEANEPGEAGIRGAENASAQLEVEVERYEPPRRSGLIAAIFKRQR</sequence>